<dbReference type="Proteomes" id="UP001054252">
    <property type="component" value="Unassembled WGS sequence"/>
</dbReference>
<keyword evidence="3" id="KW-1185">Reference proteome</keyword>
<evidence type="ECO:0000313" key="2">
    <source>
        <dbReference type="EMBL" id="GKV47191.1"/>
    </source>
</evidence>
<dbReference type="AlphaFoldDB" id="A0AAV5MBK2"/>
<gene>
    <name evidence="2" type="ORF">SLEP1_g54111</name>
</gene>
<reference evidence="2 3" key="1">
    <citation type="journal article" date="2021" name="Commun. Biol.">
        <title>The genome of Shorea leprosula (Dipterocarpaceae) highlights the ecological relevance of drought in aseasonal tropical rainforests.</title>
        <authorList>
            <person name="Ng K.K.S."/>
            <person name="Kobayashi M.J."/>
            <person name="Fawcett J.A."/>
            <person name="Hatakeyama M."/>
            <person name="Paape T."/>
            <person name="Ng C.H."/>
            <person name="Ang C.C."/>
            <person name="Tnah L.H."/>
            <person name="Lee C.T."/>
            <person name="Nishiyama T."/>
            <person name="Sese J."/>
            <person name="O'Brien M.J."/>
            <person name="Copetti D."/>
            <person name="Mohd Noor M.I."/>
            <person name="Ong R.C."/>
            <person name="Putra M."/>
            <person name="Sireger I.Z."/>
            <person name="Indrioko S."/>
            <person name="Kosugi Y."/>
            <person name="Izuno A."/>
            <person name="Isagi Y."/>
            <person name="Lee S.L."/>
            <person name="Shimizu K.K."/>
        </authorList>
    </citation>
    <scope>NUCLEOTIDE SEQUENCE [LARGE SCALE GENOMIC DNA]</scope>
    <source>
        <strain evidence="2">214</strain>
    </source>
</reference>
<comment type="caution">
    <text evidence="2">The sequence shown here is derived from an EMBL/GenBank/DDBJ whole genome shotgun (WGS) entry which is preliminary data.</text>
</comment>
<protein>
    <submittedName>
        <fullName evidence="2">Uncharacterized protein</fullName>
    </submittedName>
</protein>
<feature type="region of interest" description="Disordered" evidence="1">
    <location>
        <begin position="1"/>
        <end position="21"/>
    </location>
</feature>
<dbReference type="EMBL" id="BPVZ01000223">
    <property type="protein sequence ID" value="GKV47191.1"/>
    <property type="molecule type" value="Genomic_DNA"/>
</dbReference>
<name>A0AAV5MBK2_9ROSI</name>
<sequence>MGAVVMHEREKLPSPTFPRTASDLMNPFQAFNFRNDEIEISDPKSWVGENE</sequence>
<accession>A0AAV5MBK2</accession>
<organism evidence="2 3">
    <name type="scientific">Rubroshorea leprosula</name>
    <dbReference type="NCBI Taxonomy" id="152421"/>
    <lineage>
        <taxon>Eukaryota</taxon>
        <taxon>Viridiplantae</taxon>
        <taxon>Streptophyta</taxon>
        <taxon>Embryophyta</taxon>
        <taxon>Tracheophyta</taxon>
        <taxon>Spermatophyta</taxon>
        <taxon>Magnoliopsida</taxon>
        <taxon>eudicotyledons</taxon>
        <taxon>Gunneridae</taxon>
        <taxon>Pentapetalae</taxon>
        <taxon>rosids</taxon>
        <taxon>malvids</taxon>
        <taxon>Malvales</taxon>
        <taxon>Dipterocarpaceae</taxon>
        <taxon>Rubroshorea</taxon>
    </lineage>
</organism>
<proteinExistence type="predicted"/>
<evidence type="ECO:0000256" key="1">
    <source>
        <dbReference type="SAM" id="MobiDB-lite"/>
    </source>
</evidence>
<evidence type="ECO:0000313" key="3">
    <source>
        <dbReference type="Proteomes" id="UP001054252"/>
    </source>
</evidence>
<feature type="compositionally biased region" description="Basic and acidic residues" evidence="1">
    <location>
        <begin position="1"/>
        <end position="12"/>
    </location>
</feature>